<evidence type="ECO:0000256" key="3">
    <source>
        <dbReference type="ARBA" id="ARBA00010756"/>
    </source>
</evidence>
<feature type="domain" description="Glycine dehydrogenase C-terminal" evidence="10">
    <location>
        <begin position="788"/>
        <end position="909"/>
    </location>
</feature>
<dbReference type="Gene3D" id="3.90.1150.10">
    <property type="entry name" value="Aspartate Aminotransferase, domain 1"/>
    <property type="match status" value="2"/>
</dbReference>
<dbReference type="SUPFAM" id="SSF53383">
    <property type="entry name" value="PLP-dependent transferases"/>
    <property type="match status" value="2"/>
</dbReference>
<evidence type="ECO:0000256" key="1">
    <source>
        <dbReference type="ARBA" id="ARBA00001933"/>
    </source>
</evidence>
<dbReference type="InterPro" id="IPR015422">
    <property type="entry name" value="PyrdxlP-dep_Trfase_small"/>
</dbReference>
<dbReference type="Proteomes" id="UP000695264">
    <property type="component" value="Unassembled WGS sequence"/>
</dbReference>
<dbReference type="Pfam" id="PF02347">
    <property type="entry name" value="GDC-P"/>
    <property type="match status" value="2"/>
</dbReference>
<evidence type="ECO:0000256" key="8">
    <source>
        <dbReference type="HAMAP-Rule" id="MF_00711"/>
    </source>
</evidence>
<dbReference type="InterPro" id="IPR049316">
    <property type="entry name" value="GDC-P_C"/>
</dbReference>
<keyword evidence="5 8" id="KW-0663">Pyridoxal phosphate</keyword>
<evidence type="ECO:0000256" key="2">
    <source>
        <dbReference type="ARBA" id="ARBA00003788"/>
    </source>
</evidence>
<dbReference type="HAMAP" id="MF_00711">
    <property type="entry name" value="GcvP"/>
    <property type="match status" value="1"/>
</dbReference>
<dbReference type="InterPro" id="IPR015421">
    <property type="entry name" value="PyrdxlP-dep_Trfase_major"/>
</dbReference>
<comment type="function">
    <text evidence="2 8">The glycine cleavage system catalyzes the degradation of glycine. The P protein binds the alpha-amino group of glycine through its pyridoxal phosphate cofactor; CO(2) is released and the remaining methylamine moiety is then transferred to the lipoamide cofactor of the H protein.</text>
</comment>
<dbReference type="EC" id="1.4.4.2" evidence="8"/>
<organism evidence="11 12">
    <name type="scientific">Streptomyces zingiberis</name>
    <dbReference type="NCBI Taxonomy" id="2053010"/>
    <lineage>
        <taxon>Bacteria</taxon>
        <taxon>Bacillati</taxon>
        <taxon>Actinomycetota</taxon>
        <taxon>Actinomycetes</taxon>
        <taxon>Kitasatosporales</taxon>
        <taxon>Streptomycetaceae</taxon>
        <taxon>Streptomyces</taxon>
    </lineage>
</organism>
<dbReference type="Pfam" id="PF21478">
    <property type="entry name" value="GcvP2_C"/>
    <property type="match status" value="1"/>
</dbReference>
<dbReference type="InterPro" id="IPR015424">
    <property type="entry name" value="PyrdxlP-dep_Trfase"/>
</dbReference>
<evidence type="ECO:0000256" key="4">
    <source>
        <dbReference type="ARBA" id="ARBA00011690"/>
    </source>
</evidence>
<dbReference type="NCBIfam" id="TIGR00461">
    <property type="entry name" value="gcvP"/>
    <property type="match status" value="1"/>
</dbReference>
<proteinExistence type="inferred from homology"/>
<evidence type="ECO:0000256" key="5">
    <source>
        <dbReference type="ARBA" id="ARBA00022898"/>
    </source>
</evidence>
<evidence type="ECO:0000256" key="7">
    <source>
        <dbReference type="ARBA" id="ARBA00049026"/>
    </source>
</evidence>
<evidence type="ECO:0000313" key="12">
    <source>
        <dbReference type="Proteomes" id="UP000695264"/>
    </source>
</evidence>
<comment type="subunit">
    <text evidence="4 8">The glycine cleavage system is composed of four proteins: P, T, L and H.</text>
</comment>
<name>A0ABX1BV52_9ACTN</name>
<feature type="domain" description="Glycine cleavage system P-protein N-terminal" evidence="9">
    <location>
        <begin position="22"/>
        <end position="450"/>
    </location>
</feature>
<keyword evidence="6 8" id="KW-0560">Oxidoreductase</keyword>
<comment type="catalytic activity">
    <reaction evidence="7 8">
        <text>N(6)-[(R)-lipoyl]-L-lysyl-[glycine-cleavage complex H protein] + glycine + H(+) = N(6)-[(R)-S(8)-aminomethyldihydrolipoyl]-L-lysyl-[glycine-cleavage complex H protein] + CO2</text>
        <dbReference type="Rhea" id="RHEA:24304"/>
        <dbReference type="Rhea" id="RHEA-COMP:10494"/>
        <dbReference type="Rhea" id="RHEA-COMP:10495"/>
        <dbReference type="ChEBI" id="CHEBI:15378"/>
        <dbReference type="ChEBI" id="CHEBI:16526"/>
        <dbReference type="ChEBI" id="CHEBI:57305"/>
        <dbReference type="ChEBI" id="CHEBI:83099"/>
        <dbReference type="ChEBI" id="CHEBI:83143"/>
        <dbReference type="EC" id="1.4.4.2"/>
    </reaction>
</comment>
<dbReference type="Gene3D" id="3.40.640.10">
    <property type="entry name" value="Type I PLP-dependent aspartate aminotransferase-like (Major domain)"/>
    <property type="match status" value="2"/>
</dbReference>
<dbReference type="InterPro" id="IPR020581">
    <property type="entry name" value="GDC_P"/>
</dbReference>
<keyword evidence="12" id="KW-1185">Reference proteome</keyword>
<gene>
    <name evidence="8 11" type="primary">gcvP</name>
    <name evidence="11" type="ORF">HCK00_13710</name>
</gene>
<dbReference type="RefSeq" id="WP_168102190.1">
    <property type="nucleotide sequence ID" value="NZ_JAATEN010000009.1"/>
</dbReference>
<accession>A0ABX1BV52</accession>
<dbReference type="PANTHER" id="PTHR11773">
    <property type="entry name" value="GLYCINE DEHYDROGENASE, DECARBOXYLATING"/>
    <property type="match status" value="1"/>
</dbReference>
<protein>
    <recommendedName>
        <fullName evidence="8">Glycine dehydrogenase (decarboxylating)</fullName>
        <ecNumber evidence="8">1.4.4.2</ecNumber>
    </recommendedName>
    <alternativeName>
        <fullName evidence="8">Glycine cleavage system P-protein</fullName>
    </alternativeName>
    <alternativeName>
        <fullName evidence="8">Glycine decarboxylase</fullName>
    </alternativeName>
    <alternativeName>
        <fullName evidence="8">Glycine dehydrogenase (aminomethyl-transferring)</fullName>
    </alternativeName>
</protein>
<feature type="domain" description="Glycine cleavage system P-protein N-terminal" evidence="9">
    <location>
        <begin position="484"/>
        <end position="742"/>
    </location>
</feature>
<dbReference type="InterPro" id="IPR049315">
    <property type="entry name" value="GDC-P_N"/>
</dbReference>
<dbReference type="InterPro" id="IPR003437">
    <property type="entry name" value="GcvP"/>
</dbReference>
<comment type="caution">
    <text evidence="11">The sequence shown here is derived from an EMBL/GenBank/DDBJ whole genome shotgun (WGS) entry which is preliminary data.</text>
</comment>
<dbReference type="CDD" id="cd00613">
    <property type="entry name" value="GDC-P"/>
    <property type="match status" value="2"/>
</dbReference>
<comment type="cofactor">
    <cofactor evidence="1 8">
        <name>pyridoxal 5'-phosphate</name>
        <dbReference type="ChEBI" id="CHEBI:597326"/>
    </cofactor>
</comment>
<comment type="similarity">
    <text evidence="3 8">Belongs to the GcvP family.</text>
</comment>
<evidence type="ECO:0000259" key="9">
    <source>
        <dbReference type="Pfam" id="PF02347"/>
    </source>
</evidence>
<evidence type="ECO:0000256" key="6">
    <source>
        <dbReference type="ARBA" id="ARBA00023002"/>
    </source>
</evidence>
<evidence type="ECO:0000259" key="10">
    <source>
        <dbReference type="Pfam" id="PF21478"/>
    </source>
</evidence>
<dbReference type="PANTHER" id="PTHR11773:SF1">
    <property type="entry name" value="GLYCINE DEHYDROGENASE (DECARBOXYLATING), MITOCHONDRIAL"/>
    <property type="match status" value="1"/>
</dbReference>
<sequence length="967" mass="102477">MTETPATRTPLARLERGTPFARRHIGPGDEALDKMLAQVGYGSLDELTAAAVPEVIRTTGALSLPEARGEAEVLAELRELAGRNQVLTSMIGLGYHGTFTPPVILRNVLENPAWYTAYTPYQPEISQGRLEALLNFQTLVADLTGLPTAGASLLDESTAAAEAMALSRRVGKVKDGVFLVDADCLPQTLAVLRTRAEPTGVEIVTADLGAGIPDEVAERGVFGVLLQYPGASGRITDPRTVIERAHELGAVVTVAADLLALTLLTSPGELGADIAVGSTQRFGVPMGFGGPHAGYMSVRDSYARNLPGRLVGVSVDADGEPAYRLALQTREQHIRREKATSNICTAQVLLAVMAGMYAVHHGPDGLAAIARRAHRYAAVLAEGLRAGGVEIVHGAFFDTVTARVPGRAAEVVAAARDAGVNLRLTDPDHVGIACDETTTREHLAVVWSAFGVPAGASSVPELDTAAADALPGGLLRADPYLTHPVFHAYRSETAMLRYLRRLADRDYALDRGMIPLGSCTMKLNATTEMEPVTWPGFGALHPFAPVEQAEGYLTLIRELEERLAEVTGYDKVSLQPNAGSQGELAGLLAVRAYHRSRGEERRTVCLIPSSAHGTNAASAVMAGMRVVVVKTAENGEVDAGDLRAKIEAHGDELAVLMVTYPSTHGVFEEHIGEICAAVHDAGGQVYVDGANLNALVGLADPGRFGGDVSHLNLHKTFCIPHGGGGPGVGPVAVRAHLAPYLPNHPLQPAAGPETGVGPVSAAPWGSAGILPISWAYIRLMGAEGLRRATQVAVLSANYVAKRLEPHYPVLYTGPAGLVAHECIVDLRPLTKATGVTVDDVAKRLIDYGFHAPTMSFPVAGTLMIEPTESEDLAELDRFCEAMIAIRGEIEQVASGEWPVEGSPLRNAPHTAATLTGEWEHPYDRRTAVFPSGVGAADKYWPPVRRINSAYGDRNLVCSCPPLEAYDS</sequence>
<evidence type="ECO:0000313" key="11">
    <source>
        <dbReference type="EMBL" id="NJQ01551.1"/>
    </source>
</evidence>
<dbReference type="EMBL" id="JAATEN010000009">
    <property type="protein sequence ID" value="NJQ01551.1"/>
    <property type="molecule type" value="Genomic_DNA"/>
</dbReference>
<reference evidence="11 12" key="1">
    <citation type="submission" date="2020-03" db="EMBL/GenBank/DDBJ databases">
        <title>WGS of actinomycetes isolated from Thailand.</title>
        <authorList>
            <person name="Thawai C."/>
        </authorList>
    </citation>
    <scope>NUCLEOTIDE SEQUENCE [LARGE SCALE GENOMIC DNA]</scope>
    <source>
        <strain evidence="11 12">PLAI 1-29</strain>
    </source>
</reference>
<dbReference type="GO" id="GO:0004375">
    <property type="term" value="F:glycine dehydrogenase (decarboxylating) activity"/>
    <property type="evidence" value="ECO:0007669"/>
    <property type="project" value="UniProtKB-EC"/>
</dbReference>
<dbReference type="NCBIfam" id="NF003346">
    <property type="entry name" value="PRK04366.1"/>
    <property type="match status" value="1"/>
</dbReference>
<feature type="modified residue" description="N6-(pyridoxal phosphate)lysine" evidence="8">
    <location>
        <position position="715"/>
    </location>
</feature>